<protein>
    <submittedName>
        <fullName evidence="1">Uncharacterized protein</fullName>
    </submittedName>
</protein>
<feature type="non-terminal residue" evidence="1">
    <location>
        <position position="160"/>
    </location>
</feature>
<keyword evidence="2" id="KW-1185">Reference proteome</keyword>
<proteinExistence type="predicted"/>
<sequence>FIWIQEAKKSFTCTTADIRYIVQRRVVDNKGLSPGARSSRLISHYANRNFFYSYFFMLKASFIVSDKHTRTETQTKRPCKVNRPDFVMTISVPSLWNFSQKSFDSSVTFGSSTIPSPSSWTALENARIGRFQYFHILCKYGNSSIECCCAAGSLSVVETL</sequence>
<gene>
    <name evidence="1" type="ORF">NTEN_LOCUS18565</name>
</gene>
<dbReference type="Proteomes" id="UP000479000">
    <property type="component" value="Unassembled WGS sequence"/>
</dbReference>
<evidence type="ECO:0000313" key="1">
    <source>
        <dbReference type="EMBL" id="CAB0014031.1"/>
    </source>
</evidence>
<name>A0A6H5HDF6_9HEMI</name>
<accession>A0A6H5HDF6</accession>
<feature type="non-terminal residue" evidence="1">
    <location>
        <position position="1"/>
    </location>
</feature>
<reference evidence="1 2" key="1">
    <citation type="submission" date="2020-02" db="EMBL/GenBank/DDBJ databases">
        <authorList>
            <person name="Ferguson B K."/>
        </authorList>
    </citation>
    <scope>NUCLEOTIDE SEQUENCE [LARGE SCALE GENOMIC DNA]</scope>
</reference>
<dbReference type="EMBL" id="CADCXU010027065">
    <property type="protein sequence ID" value="CAB0014031.1"/>
    <property type="molecule type" value="Genomic_DNA"/>
</dbReference>
<organism evidence="1 2">
    <name type="scientific">Nesidiocoris tenuis</name>
    <dbReference type="NCBI Taxonomy" id="355587"/>
    <lineage>
        <taxon>Eukaryota</taxon>
        <taxon>Metazoa</taxon>
        <taxon>Ecdysozoa</taxon>
        <taxon>Arthropoda</taxon>
        <taxon>Hexapoda</taxon>
        <taxon>Insecta</taxon>
        <taxon>Pterygota</taxon>
        <taxon>Neoptera</taxon>
        <taxon>Paraneoptera</taxon>
        <taxon>Hemiptera</taxon>
        <taxon>Heteroptera</taxon>
        <taxon>Panheteroptera</taxon>
        <taxon>Cimicomorpha</taxon>
        <taxon>Miridae</taxon>
        <taxon>Dicyphina</taxon>
        <taxon>Nesidiocoris</taxon>
    </lineage>
</organism>
<evidence type="ECO:0000313" key="2">
    <source>
        <dbReference type="Proteomes" id="UP000479000"/>
    </source>
</evidence>
<dbReference type="AlphaFoldDB" id="A0A6H5HDF6"/>